<name>A0A8S1IPX2_9CHLO</name>
<dbReference type="EMBL" id="CAJHUC010000591">
    <property type="protein sequence ID" value="CAD7697019.1"/>
    <property type="molecule type" value="Genomic_DNA"/>
</dbReference>
<dbReference type="OrthoDB" id="7887808at2759"/>
<gene>
    <name evidence="3" type="ORF">OSTQU699_LOCUS2380</name>
</gene>
<feature type="region of interest" description="Disordered" evidence="2">
    <location>
        <begin position="1"/>
        <end position="29"/>
    </location>
</feature>
<organism evidence="3 4">
    <name type="scientific">Ostreobium quekettii</name>
    <dbReference type="NCBI Taxonomy" id="121088"/>
    <lineage>
        <taxon>Eukaryota</taxon>
        <taxon>Viridiplantae</taxon>
        <taxon>Chlorophyta</taxon>
        <taxon>core chlorophytes</taxon>
        <taxon>Ulvophyceae</taxon>
        <taxon>TCBD clade</taxon>
        <taxon>Bryopsidales</taxon>
        <taxon>Ostreobineae</taxon>
        <taxon>Ostreobiaceae</taxon>
        <taxon>Ostreobium</taxon>
    </lineage>
</organism>
<comment type="caution">
    <text evidence="3">The sequence shown here is derived from an EMBL/GenBank/DDBJ whole genome shotgun (WGS) entry which is preliminary data.</text>
</comment>
<dbReference type="PANTHER" id="PTHR12373:SF0">
    <property type="entry name" value="ENHANCER OF RUDIMENTARY HOMOLOG"/>
    <property type="match status" value="1"/>
</dbReference>
<evidence type="ECO:0000256" key="1">
    <source>
        <dbReference type="ARBA" id="ARBA00007491"/>
    </source>
</evidence>
<dbReference type="InterPro" id="IPR000781">
    <property type="entry name" value="ERH"/>
</dbReference>
<sequence>MRHPAGGAKRKLSASGSHDPGSNKAGRTAMGVERGGDLVLNGRHTILLIQGTRNKATRTYLDYESVPLAMDGLINLFEKKLRELNPSIRSLTYDINDLYQFMDDMEDISALVYDPQIQAYVPCPKDWIKKRCFNHLKRQAT</sequence>
<evidence type="ECO:0000313" key="3">
    <source>
        <dbReference type="EMBL" id="CAD7697019.1"/>
    </source>
</evidence>
<reference evidence="3" key="1">
    <citation type="submission" date="2020-12" db="EMBL/GenBank/DDBJ databases">
        <authorList>
            <person name="Iha C."/>
        </authorList>
    </citation>
    <scope>NUCLEOTIDE SEQUENCE</scope>
</reference>
<proteinExistence type="inferred from homology"/>
<dbReference type="Pfam" id="PF01133">
    <property type="entry name" value="ER"/>
    <property type="match status" value="1"/>
</dbReference>
<evidence type="ECO:0000256" key="2">
    <source>
        <dbReference type="SAM" id="MobiDB-lite"/>
    </source>
</evidence>
<accession>A0A8S1IPX2</accession>
<dbReference type="Proteomes" id="UP000708148">
    <property type="component" value="Unassembled WGS sequence"/>
</dbReference>
<keyword evidence="4" id="KW-1185">Reference proteome</keyword>
<dbReference type="AlphaFoldDB" id="A0A8S1IPX2"/>
<dbReference type="Gene3D" id="3.30.2260.10">
    <property type="entry name" value="Enhancer of rudimentary"/>
    <property type="match status" value="1"/>
</dbReference>
<dbReference type="SUPFAM" id="SSF143875">
    <property type="entry name" value="ERH-like"/>
    <property type="match status" value="1"/>
</dbReference>
<protein>
    <recommendedName>
        <fullName evidence="5">Enhancer of rudimentary homolog</fullName>
    </recommendedName>
</protein>
<evidence type="ECO:0008006" key="5">
    <source>
        <dbReference type="Google" id="ProtNLM"/>
    </source>
</evidence>
<dbReference type="PANTHER" id="PTHR12373">
    <property type="entry name" value="ENHANCER OF RUDIMENTARY ERH"/>
    <property type="match status" value="1"/>
</dbReference>
<dbReference type="InterPro" id="IPR035912">
    <property type="entry name" value="EHR_sf"/>
</dbReference>
<feature type="compositionally biased region" description="Basic residues" evidence="2">
    <location>
        <begin position="1"/>
        <end position="12"/>
    </location>
</feature>
<evidence type="ECO:0000313" key="4">
    <source>
        <dbReference type="Proteomes" id="UP000708148"/>
    </source>
</evidence>
<comment type="similarity">
    <text evidence="1">Belongs to the E(R) family.</text>
</comment>